<keyword evidence="1" id="KW-0812">Transmembrane</keyword>
<dbReference type="Gene3D" id="3.40.50.1110">
    <property type="entry name" value="SGNH hydrolase"/>
    <property type="match status" value="1"/>
</dbReference>
<keyword evidence="1" id="KW-0472">Membrane</keyword>
<dbReference type="STRING" id="1618481.US54_C0008G0006"/>
<protein>
    <recommendedName>
        <fullName evidence="4">Lipolytic protein G-D-S-L family</fullName>
    </recommendedName>
</protein>
<comment type="caution">
    <text evidence="2">The sequence shown here is derived from an EMBL/GenBank/DDBJ whole genome shotgun (WGS) entry which is preliminary data.</text>
</comment>
<dbReference type="Pfam" id="PF00657">
    <property type="entry name" value="Lipase_GDSL"/>
    <property type="match status" value="1"/>
</dbReference>
<dbReference type="CDD" id="cd00229">
    <property type="entry name" value="SGNH_hydrolase"/>
    <property type="match status" value="1"/>
</dbReference>
<evidence type="ECO:0008006" key="4">
    <source>
        <dbReference type="Google" id="ProtNLM"/>
    </source>
</evidence>
<name>A0A0G0KD64_9BACT</name>
<dbReference type="InterPro" id="IPR001087">
    <property type="entry name" value="GDSL"/>
</dbReference>
<dbReference type="GO" id="GO:0016788">
    <property type="term" value="F:hydrolase activity, acting on ester bonds"/>
    <property type="evidence" value="ECO:0007669"/>
    <property type="project" value="InterPro"/>
</dbReference>
<dbReference type="SUPFAM" id="SSF52266">
    <property type="entry name" value="SGNH hydrolase"/>
    <property type="match status" value="1"/>
</dbReference>
<feature type="transmembrane region" description="Helical" evidence="1">
    <location>
        <begin position="12"/>
        <end position="32"/>
    </location>
</feature>
<reference evidence="2 3" key="1">
    <citation type="journal article" date="2015" name="Nature">
        <title>rRNA introns, odd ribosomes, and small enigmatic genomes across a large radiation of phyla.</title>
        <authorList>
            <person name="Brown C.T."/>
            <person name="Hug L.A."/>
            <person name="Thomas B.C."/>
            <person name="Sharon I."/>
            <person name="Castelle C.J."/>
            <person name="Singh A."/>
            <person name="Wilkins M.J."/>
            <person name="Williams K.H."/>
            <person name="Banfield J.F."/>
        </authorList>
    </citation>
    <scope>NUCLEOTIDE SEQUENCE [LARGE SCALE GENOMIC DNA]</scope>
</reference>
<evidence type="ECO:0000313" key="2">
    <source>
        <dbReference type="EMBL" id="KKQ38531.1"/>
    </source>
</evidence>
<dbReference type="AlphaFoldDB" id="A0A0G0KD64"/>
<evidence type="ECO:0000256" key="1">
    <source>
        <dbReference type="SAM" id="Phobius"/>
    </source>
</evidence>
<organism evidence="2 3">
    <name type="scientific">Candidatus Roizmanbacteria bacterium GW2011_GWA2_37_7</name>
    <dbReference type="NCBI Taxonomy" id="1618481"/>
    <lineage>
        <taxon>Bacteria</taxon>
        <taxon>Candidatus Roizmaniibacteriota</taxon>
    </lineage>
</organism>
<dbReference type="Proteomes" id="UP000034471">
    <property type="component" value="Unassembled WGS sequence"/>
</dbReference>
<dbReference type="InterPro" id="IPR036514">
    <property type="entry name" value="SGNH_hydro_sf"/>
</dbReference>
<accession>A0A0G0KD64</accession>
<keyword evidence="1" id="KW-1133">Transmembrane helix</keyword>
<evidence type="ECO:0000313" key="3">
    <source>
        <dbReference type="Proteomes" id="UP000034471"/>
    </source>
</evidence>
<dbReference type="EMBL" id="LBTJ01000008">
    <property type="protein sequence ID" value="KKQ38531.1"/>
    <property type="molecule type" value="Genomic_DNA"/>
</dbReference>
<gene>
    <name evidence="2" type="ORF">US54_C0008G0006</name>
</gene>
<sequence length="343" mass="40811">MFNKLKWIDKNRVFIVFTLILIVQLYAVYYLVKNIYYKNKNVKGLVVMNTISKEDITYKPLKNLLYYYELNSNIEEVISPWAKYKAKYTINSDTLNERYEYKENKDNKVYRIITLGDSYTFGLYVNTENNWTEILEDMLNNSIVEKNICEKYNKVEIINLGVYGYDIQYSVERFNQRGKKYNPDLIIWLLKHDDTRQIADLINKAVVDKSDYYQELIKNKYETNLTDVQKGALIWDIAHEEIQNTLGVQKIFTIQNEILKNFNKTYKGKIVVVTFPNTPNEDKNFLKEYVKNRPNSNYFETIDIFSDKKLYFLNDYHPTKEGHEAIADDIYSYIISNNIISCN</sequence>
<proteinExistence type="predicted"/>